<dbReference type="AlphaFoldDB" id="A0A6L9SQK7"/>
<keyword evidence="2" id="KW-1133">Transmembrane helix</keyword>
<name>A0A6L9SQK7_9BIFI</name>
<dbReference type="EMBL" id="WHZV01000001">
    <property type="protein sequence ID" value="NEG54445.1"/>
    <property type="molecule type" value="Genomic_DNA"/>
</dbReference>
<proteinExistence type="predicted"/>
<organism evidence="3 4">
    <name type="scientific">Bifidobacterium platyrrhinorum</name>
    <dbReference type="NCBI Taxonomy" id="2661628"/>
    <lineage>
        <taxon>Bacteria</taxon>
        <taxon>Bacillati</taxon>
        <taxon>Actinomycetota</taxon>
        <taxon>Actinomycetes</taxon>
        <taxon>Bifidobacteriales</taxon>
        <taxon>Bifidobacteriaceae</taxon>
        <taxon>Bifidobacterium</taxon>
    </lineage>
</organism>
<feature type="compositionally biased region" description="Low complexity" evidence="1">
    <location>
        <begin position="38"/>
        <end position="49"/>
    </location>
</feature>
<protein>
    <submittedName>
        <fullName evidence="3">Uncharacterized protein</fullName>
    </submittedName>
</protein>
<reference evidence="3 4" key="1">
    <citation type="submission" date="2019-10" db="EMBL/GenBank/DDBJ databases">
        <title>Bifidobacterium from non-human primates.</title>
        <authorList>
            <person name="Modesto M."/>
        </authorList>
    </citation>
    <scope>NUCLEOTIDE SEQUENCE [LARGE SCALE GENOMIC DNA]</scope>
    <source>
        <strain evidence="3 4">SMA15</strain>
    </source>
</reference>
<feature type="transmembrane region" description="Helical" evidence="2">
    <location>
        <begin position="15"/>
        <end position="34"/>
    </location>
</feature>
<comment type="caution">
    <text evidence="3">The sequence shown here is derived from an EMBL/GenBank/DDBJ whole genome shotgun (WGS) entry which is preliminary data.</text>
</comment>
<feature type="region of interest" description="Disordered" evidence="1">
    <location>
        <begin position="35"/>
        <end position="90"/>
    </location>
</feature>
<keyword evidence="2" id="KW-0472">Membrane</keyword>
<dbReference type="RefSeq" id="WP_163196113.1">
    <property type="nucleotide sequence ID" value="NZ_WHZV01000001.1"/>
</dbReference>
<feature type="compositionally biased region" description="Basic and acidic residues" evidence="1">
    <location>
        <begin position="66"/>
        <end position="75"/>
    </location>
</feature>
<evidence type="ECO:0000256" key="1">
    <source>
        <dbReference type="SAM" id="MobiDB-lite"/>
    </source>
</evidence>
<evidence type="ECO:0000256" key="2">
    <source>
        <dbReference type="SAM" id="Phobius"/>
    </source>
</evidence>
<keyword evidence="4" id="KW-1185">Reference proteome</keyword>
<gene>
    <name evidence="3" type="ORF">GFD21_01330</name>
</gene>
<evidence type="ECO:0000313" key="4">
    <source>
        <dbReference type="Proteomes" id="UP000483293"/>
    </source>
</evidence>
<evidence type="ECO:0000313" key="3">
    <source>
        <dbReference type="EMBL" id="NEG54445.1"/>
    </source>
</evidence>
<accession>A0A6L9SQK7</accession>
<keyword evidence="2" id="KW-0812">Transmembrane</keyword>
<dbReference type="Gene3D" id="2.60.40.2880">
    <property type="entry name" value="MmpS1-5, C-terminal soluble domain"/>
    <property type="match status" value="1"/>
</dbReference>
<dbReference type="Proteomes" id="UP000483293">
    <property type="component" value="Unassembled WGS sequence"/>
</dbReference>
<sequence length="173" mass="17835">MDRTGRKGKPLFKKWWFWVVVVVVVLAVGGAIGGGSSNGSDGASATSTATRKDGRSSDGSSSESSTDDKASEDGASKAAGTEKTIELQATATGNGTVMWFKDGSSNTEQFSGSWSKTFTGDEAKDLNSVSVSGDLLGDDAQKVTCKVIVNGEEKESKEASGASGSAYCTVPWL</sequence>
<dbReference type="InterPro" id="IPR038468">
    <property type="entry name" value="MmpS_C"/>
</dbReference>